<reference evidence="2 3" key="1">
    <citation type="journal article" date="1992" name="Lakartidningen">
        <title>[Penicillin V and not amoxicillin is the first choice preparation in acute otitis].</title>
        <authorList>
            <person name="Kamme C."/>
            <person name="Lundgren K."/>
            <person name="Prellner K."/>
        </authorList>
    </citation>
    <scope>NUCLEOTIDE SEQUENCE [LARGE SCALE GENOMIC DNA]</scope>
    <source>
        <strain evidence="2 3">PC5538III-hc</strain>
    </source>
</reference>
<feature type="transmembrane region" description="Helical" evidence="1">
    <location>
        <begin position="272"/>
        <end position="289"/>
    </location>
</feature>
<comment type="caution">
    <text evidence="2">The sequence shown here is derived from an EMBL/GenBank/DDBJ whole genome shotgun (WGS) entry which is preliminary data.</text>
</comment>
<feature type="transmembrane region" description="Helical" evidence="1">
    <location>
        <begin position="121"/>
        <end position="144"/>
    </location>
</feature>
<feature type="transmembrane region" description="Helical" evidence="1">
    <location>
        <begin position="335"/>
        <end position="360"/>
    </location>
</feature>
<feature type="transmembrane region" description="Helical" evidence="1">
    <location>
        <begin position="204"/>
        <end position="227"/>
    </location>
</feature>
<feature type="transmembrane region" description="Helical" evidence="1">
    <location>
        <begin position="301"/>
        <end position="323"/>
    </location>
</feature>
<feature type="transmembrane region" description="Helical" evidence="1">
    <location>
        <begin position="381"/>
        <end position="401"/>
    </location>
</feature>
<name>A0A5C8EJX7_BRAPL</name>
<dbReference type="AlphaFoldDB" id="A0A5C8EJX7"/>
<organism evidence="2 3">
    <name type="scientific">Brachyspira pilosicoli</name>
    <name type="common">Serpulina pilosicoli</name>
    <dbReference type="NCBI Taxonomy" id="52584"/>
    <lineage>
        <taxon>Bacteria</taxon>
        <taxon>Pseudomonadati</taxon>
        <taxon>Spirochaetota</taxon>
        <taxon>Spirochaetia</taxon>
        <taxon>Brachyspirales</taxon>
        <taxon>Brachyspiraceae</taxon>
        <taxon>Brachyspira</taxon>
    </lineage>
</organism>
<feature type="transmembrane region" description="Helical" evidence="1">
    <location>
        <begin position="54"/>
        <end position="75"/>
    </location>
</feature>
<keyword evidence="1" id="KW-0472">Membrane</keyword>
<sequence length="404" mass="47414">MEEIYKKFLNIINTDITLNKNLQILLSIFAILFSNIPLYIYFFTIDIIESKTLLLFIIKSYPFSFFYLFCFTILFHTNLLKIRVIVMTFLSFLLISLLLFSFHFIFNYITMPPYDSEDFYVIINNLIFIPFIFFIIMMISYINFDLKDTNKISEFFTMIGETLSWLFIINTASSVLISIAYFSIFIVGASLASLVYSYDEVGFIFAKIAISLIIFLYSLALFISYFLYKKTKSIISIYLSRMIMIFSLIVIFILFILLLSAEFRPYTNTVSFVGYNIILSIMMINLLFTRLDKKATILTKIIYCLAVISISLLDLIVFSSVLYRIVTYGFSMSKLILLVNCILFLSHLIYIAINVVKTFIKSFEECIVMKDICIDNSKHMIFIYIYLVWFMIICFILPFFFVSM</sequence>
<accession>A0A5C8EJX7</accession>
<dbReference type="OrthoDB" id="306686at2"/>
<feature type="transmembrane region" description="Helical" evidence="1">
    <location>
        <begin position="165"/>
        <end position="198"/>
    </location>
</feature>
<evidence type="ECO:0000313" key="2">
    <source>
        <dbReference type="EMBL" id="TXJ36430.1"/>
    </source>
</evidence>
<feature type="transmembrane region" description="Helical" evidence="1">
    <location>
        <begin position="21"/>
        <end position="42"/>
    </location>
</feature>
<dbReference type="Proteomes" id="UP000323176">
    <property type="component" value="Unassembled WGS sequence"/>
</dbReference>
<gene>
    <name evidence="2" type="ORF">EPJ72_12090</name>
</gene>
<evidence type="ECO:0000256" key="1">
    <source>
        <dbReference type="SAM" id="Phobius"/>
    </source>
</evidence>
<feature type="transmembrane region" description="Helical" evidence="1">
    <location>
        <begin position="84"/>
        <end position="109"/>
    </location>
</feature>
<evidence type="ECO:0000313" key="3">
    <source>
        <dbReference type="Proteomes" id="UP000323176"/>
    </source>
</evidence>
<dbReference type="EMBL" id="SAXY01000072">
    <property type="protein sequence ID" value="TXJ36430.1"/>
    <property type="molecule type" value="Genomic_DNA"/>
</dbReference>
<keyword evidence="1" id="KW-0812">Transmembrane</keyword>
<keyword evidence="1" id="KW-1133">Transmembrane helix</keyword>
<proteinExistence type="predicted"/>
<protein>
    <submittedName>
        <fullName evidence="2">Uncharacterized protein</fullName>
    </submittedName>
</protein>
<feature type="transmembrane region" description="Helical" evidence="1">
    <location>
        <begin position="239"/>
        <end position="260"/>
    </location>
</feature>